<evidence type="ECO:0000256" key="4">
    <source>
        <dbReference type="SAM" id="SignalP"/>
    </source>
</evidence>
<keyword evidence="3" id="KW-0964">Secreted</keyword>
<dbReference type="EMBL" id="BPPX01000002">
    <property type="protein sequence ID" value="GJC78490.1"/>
    <property type="molecule type" value="Genomic_DNA"/>
</dbReference>
<evidence type="ECO:0000313" key="6">
    <source>
        <dbReference type="Proteomes" id="UP001055172"/>
    </source>
</evidence>
<evidence type="ECO:0000256" key="3">
    <source>
        <dbReference type="ARBA" id="ARBA00022525"/>
    </source>
</evidence>
<gene>
    <name evidence="5" type="ORF">ColLi_01328</name>
</gene>
<comment type="subcellular location">
    <subcellularLocation>
        <location evidence="1">Secreted</location>
    </subcellularLocation>
</comment>
<sequence>MRLSILSTTVVSATLPAAALRVPLTYDAIYDQGERSLSEVACWNPKVPGLFPDYDDWLLQRNIPIGILAIPNITGWDHPDCISCWMVTWEEGATTRMLLAIDGSKEGFVTSLRSMNSLTDGQAKDFNPLEPLEVNASRVSLQNCGFAPGDVRKEISDEL</sequence>
<dbReference type="AlphaFoldDB" id="A0AA37LMX2"/>
<organism evidence="5 6">
    <name type="scientific">Colletotrichum liriopes</name>
    <dbReference type="NCBI Taxonomy" id="708192"/>
    <lineage>
        <taxon>Eukaryota</taxon>
        <taxon>Fungi</taxon>
        <taxon>Dikarya</taxon>
        <taxon>Ascomycota</taxon>
        <taxon>Pezizomycotina</taxon>
        <taxon>Sordariomycetes</taxon>
        <taxon>Hypocreomycetidae</taxon>
        <taxon>Glomerellales</taxon>
        <taxon>Glomerellaceae</taxon>
        <taxon>Colletotrichum</taxon>
        <taxon>Colletotrichum spaethianum species complex</taxon>
    </lineage>
</organism>
<name>A0AA37LMX2_9PEZI</name>
<dbReference type="CDD" id="cd22778">
    <property type="entry name" value="DPBB_CEPL-like"/>
    <property type="match status" value="1"/>
</dbReference>
<comment type="caution">
    <text evidence="5">The sequence shown here is derived from an EMBL/GenBank/DDBJ whole genome shotgun (WGS) entry which is preliminary data.</text>
</comment>
<proteinExistence type="inferred from homology"/>
<dbReference type="Proteomes" id="UP001055172">
    <property type="component" value="Unassembled WGS sequence"/>
</dbReference>
<feature type="signal peptide" evidence="4">
    <location>
        <begin position="1"/>
        <end position="19"/>
    </location>
</feature>
<dbReference type="Pfam" id="PF07249">
    <property type="entry name" value="Cerato-platanin"/>
    <property type="match status" value="1"/>
</dbReference>
<evidence type="ECO:0000256" key="1">
    <source>
        <dbReference type="ARBA" id="ARBA00004613"/>
    </source>
</evidence>
<evidence type="ECO:0000256" key="2">
    <source>
        <dbReference type="ARBA" id="ARBA00010421"/>
    </source>
</evidence>
<keyword evidence="6" id="KW-1185">Reference proteome</keyword>
<dbReference type="GO" id="GO:0005576">
    <property type="term" value="C:extracellular region"/>
    <property type="evidence" value="ECO:0007669"/>
    <property type="project" value="UniProtKB-SubCell"/>
</dbReference>
<reference evidence="5 6" key="1">
    <citation type="submission" date="2021-07" db="EMBL/GenBank/DDBJ databases">
        <title>Genome data of Colletotrichum spaethianum.</title>
        <authorList>
            <person name="Utami Y.D."/>
            <person name="Hiruma K."/>
        </authorList>
    </citation>
    <scope>NUCLEOTIDE SEQUENCE [LARGE SCALE GENOMIC DNA]</scope>
    <source>
        <strain evidence="5 6">MAFF 242679</strain>
    </source>
</reference>
<feature type="chain" id="PRO_5041450430" evidence="4">
    <location>
        <begin position="20"/>
        <end position="159"/>
    </location>
</feature>
<evidence type="ECO:0000313" key="5">
    <source>
        <dbReference type="EMBL" id="GJC78490.1"/>
    </source>
</evidence>
<dbReference type="InterPro" id="IPR010829">
    <property type="entry name" value="Cerato-platanin"/>
</dbReference>
<protein>
    <submittedName>
        <fullName evidence="5">Protein SnodProt1</fullName>
    </submittedName>
</protein>
<accession>A0AA37LMX2</accession>
<comment type="similarity">
    <text evidence="2">Belongs to the cerato-platanin family.</text>
</comment>
<keyword evidence="4" id="KW-0732">Signal</keyword>
<dbReference type="InterPro" id="IPR036908">
    <property type="entry name" value="RlpA-like_sf"/>
</dbReference>
<dbReference type="Gene3D" id="2.40.40.10">
    <property type="entry name" value="RlpA-like domain"/>
    <property type="match status" value="1"/>
</dbReference>